<evidence type="ECO:0000256" key="1">
    <source>
        <dbReference type="SAM" id="SignalP"/>
    </source>
</evidence>
<reference evidence="2 3" key="1">
    <citation type="submission" date="2014-04" db="EMBL/GenBank/DDBJ databases">
        <title>A comprehensive comparison of genomes of Erythrobacter spp. Strains.</title>
        <authorList>
            <person name="Zheng Q."/>
        </authorList>
    </citation>
    <scope>NUCLEOTIDE SEQUENCE [LARGE SCALE GENOMIC DNA]</scope>
    <source>
        <strain evidence="2 3">DSM 8509</strain>
    </source>
</reference>
<name>A0A074MTG5_9SPHN</name>
<feature type="signal peptide" evidence="1">
    <location>
        <begin position="1"/>
        <end position="29"/>
    </location>
</feature>
<dbReference type="KEGG" id="elq:Ga0102493_11694"/>
<dbReference type="Proteomes" id="UP000027866">
    <property type="component" value="Unassembled WGS sequence"/>
</dbReference>
<dbReference type="OrthoDB" id="7576381at2"/>
<evidence type="ECO:0000313" key="3">
    <source>
        <dbReference type="Proteomes" id="UP000027866"/>
    </source>
</evidence>
<gene>
    <name evidence="2" type="ORF">EH32_08950</name>
</gene>
<feature type="chain" id="PRO_5001699063" description="DUF4402 domain-containing protein" evidence="1">
    <location>
        <begin position="30"/>
        <end position="185"/>
    </location>
</feature>
<dbReference type="EMBL" id="JMIX01000004">
    <property type="protein sequence ID" value="KEO96799.1"/>
    <property type="molecule type" value="Genomic_DNA"/>
</dbReference>
<evidence type="ECO:0000313" key="2">
    <source>
        <dbReference type="EMBL" id="KEO96799.1"/>
    </source>
</evidence>
<organism evidence="2 3">
    <name type="scientific">Erythrobacter litoralis</name>
    <dbReference type="NCBI Taxonomy" id="39960"/>
    <lineage>
        <taxon>Bacteria</taxon>
        <taxon>Pseudomonadati</taxon>
        <taxon>Pseudomonadota</taxon>
        <taxon>Alphaproteobacteria</taxon>
        <taxon>Sphingomonadales</taxon>
        <taxon>Erythrobacteraceae</taxon>
        <taxon>Erythrobacter/Porphyrobacter group</taxon>
        <taxon>Erythrobacter</taxon>
    </lineage>
</organism>
<accession>A0A074MTG5</accession>
<dbReference type="AlphaFoldDB" id="A0A074MTG5"/>
<sequence length="185" mass="19821">MTRIFTRGRLALATSCAVLAAMIGGPAYAQDSTGSSDARTLVVTPLSFVKDTDLDFGQIIASGTAGTVTMDVDGNMTTTGGVTAAGGNPLPARFWGYGTFNQTLLINVDRNSYLLTREGGTETMRLDQVAIGSRPPIQIRTNPRRFRIANPDGFFAFTIVGRLRVGANQPSGIYRGEFTVTLEYE</sequence>
<protein>
    <recommendedName>
        <fullName evidence="4">DUF4402 domain-containing protein</fullName>
    </recommendedName>
</protein>
<keyword evidence="3" id="KW-1185">Reference proteome</keyword>
<proteinExistence type="predicted"/>
<dbReference type="InterPro" id="IPR025514">
    <property type="entry name" value="DUF4402"/>
</dbReference>
<comment type="caution">
    <text evidence="2">The sequence shown here is derived from an EMBL/GenBank/DDBJ whole genome shotgun (WGS) entry which is preliminary data.</text>
</comment>
<evidence type="ECO:0008006" key="4">
    <source>
        <dbReference type="Google" id="ProtNLM"/>
    </source>
</evidence>
<dbReference type="PATRIC" id="fig|39960.10.peg.2945"/>
<dbReference type="RefSeq" id="WP_069297567.1">
    <property type="nucleotide sequence ID" value="NZ_CP017057.1"/>
</dbReference>
<keyword evidence="1" id="KW-0732">Signal</keyword>
<dbReference type="Pfam" id="PF14352">
    <property type="entry name" value="DUF4402"/>
    <property type="match status" value="1"/>
</dbReference>